<dbReference type="PRINTS" id="PR01415">
    <property type="entry name" value="ANKYRIN"/>
</dbReference>
<evidence type="ECO:0000256" key="12">
    <source>
        <dbReference type="ARBA" id="ARBA00023204"/>
    </source>
</evidence>
<dbReference type="Gene3D" id="1.25.40.10">
    <property type="entry name" value="Tetratricopeptide repeat domain"/>
    <property type="match status" value="2"/>
</dbReference>
<keyword evidence="11 14" id="KW-0040">ANK repeat</keyword>
<evidence type="ECO:0000256" key="8">
    <source>
        <dbReference type="ARBA" id="ARBA00022763"/>
    </source>
</evidence>
<protein>
    <recommendedName>
        <fullName evidence="4">Tonsoku-like protein</fullName>
    </recommendedName>
</protein>
<keyword evidence="18" id="KW-1185">Reference proteome</keyword>
<keyword evidence="10" id="KW-0156">Chromatin regulator</keyword>
<organism evidence="17 18">
    <name type="scientific">Elysia chlorotica</name>
    <name type="common">Eastern emerald elysia</name>
    <name type="synonym">Sea slug</name>
    <dbReference type="NCBI Taxonomy" id="188477"/>
    <lineage>
        <taxon>Eukaryota</taxon>
        <taxon>Metazoa</taxon>
        <taxon>Spiralia</taxon>
        <taxon>Lophotrochozoa</taxon>
        <taxon>Mollusca</taxon>
        <taxon>Gastropoda</taxon>
        <taxon>Heterobranchia</taxon>
        <taxon>Euthyneura</taxon>
        <taxon>Panpulmonata</taxon>
        <taxon>Sacoglossa</taxon>
        <taxon>Placobranchoidea</taxon>
        <taxon>Plakobranchidae</taxon>
        <taxon>Elysia</taxon>
    </lineage>
</organism>
<evidence type="ECO:0000256" key="9">
    <source>
        <dbReference type="ARBA" id="ARBA00022803"/>
    </source>
</evidence>
<evidence type="ECO:0000256" key="15">
    <source>
        <dbReference type="PROSITE-ProRule" id="PRU00339"/>
    </source>
</evidence>
<dbReference type="GO" id="GO:0043596">
    <property type="term" value="C:nuclear replication fork"/>
    <property type="evidence" value="ECO:0007669"/>
    <property type="project" value="TreeGrafter"/>
</dbReference>
<dbReference type="InterPro" id="IPR036770">
    <property type="entry name" value="Ankyrin_rpt-contain_sf"/>
</dbReference>
<feature type="repeat" description="ANK" evidence="14">
    <location>
        <begin position="616"/>
        <end position="648"/>
    </location>
</feature>
<comment type="subcellular location">
    <subcellularLocation>
        <location evidence="2">Chromosome</location>
    </subcellularLocation>
    <subcellularLocation>
        <location evidence="1">Nucleus</location>
    </subcellularLocation>
</comment>
<dbReference type="Gene3D" id="3.80.10.10">
    <property type="entry name" value="Ribonuclease Inhibitor"/>
    <property type="match status" value="1"/>
</dbReference>
<evidence type="ECO:0000256" key="10">
    <source>
        <dbReference type="ARBA" id="ARBA00022853"/>
    </source>
</evidence>
<feature type="region of interest" description="Disordered" evidence="16">
    <location>
        <begin position="469"/>
        <end position="508"/>
    </location>
</feature>
<keyword evidence="8" id="KW-0227">DNA damage</keyword>
<dbReference type="SUPFAM" id="SSF48403">
    <property type="entry name" value="Ankyrin repeat"/>
    <property type="match status" value="1"/>
</dbReference>
<dbReference type="GO" id="GO:0031297">
    <property type="term" value="P:replication fork processing"/>
    <property type="evidence" value="ECO:0007669"/>
    <property type="project" value="TreeGrafter"/>
</dbReference>
<evidence type="ECO:0000256" key="3">
    <source>
        <dbReference type="ARBA" id="ARBA00010999"/>
    </source>
</evidence>
<evidence type="ECO:0000256" key="6">
    <source>
        <dbReference type="ARBA" id="ARBA00022614"/>
    </source>
</evidence>
<dbReference type="InterPro" id="IPR001611">
    <property type="entry name" value="Leu-rich_rpt"/>
</dbReference>
<dbReference type="EMBL" id="RQTK01000521">
    <property type="protein sequence ID" value="RUS78280.1"/>
    <property type="molecule type" value="Genomic_DNA"/>
</dbReference>
<gene>
    <name evidence="17" type="ORF">EGW08_013971</name>
</gene>
<dbReference type="SUPFAM" id="SSF52047">
    <property type="entry name" value="RNI-like"/>
    <property type="match status" value="1"/>
</dbReference>
<dbReference type="SMART" id="SM00367">
    <property type="entry name" value="LRR_CC"/>
    <property type="match status" value="2"/>
</dbReference>
<evidence type="ECO:0000256" key="13">
    <source>
        <dbReference type="ARBA" id="ARBA00023242"/>
    </source>
</evidence>
<feature type="compositionally biased region" description="Polar residues" evidence="16">
    <location>
        <begin position="495"/>
        <end position="508"/>
    </location>
</feature>
<evidence type="ECO:0000256" key="16">
    <source>
        <dbReference type="SAM" id="MobiDB-lite"/>
    </source>
</evidence>
<keyword evidence="7" id="KW-0677">Repeat</keyword>
<evidence type="ECO:0000256" key="2">
    <source>
        <dbReference type="ARBA" id="ARBA00004286"/>
    </source>
</evidence>
<dbReference type="InterPro" id="IPR019734">
    <property type="entry name" value="TPR_rpt"/>
</dbReference>
<keyword evidence="6" id="KW-0433">Leucine-rich repeat</keyword>
<feature type="region of interest" description="Disordered" evidence="16">
    <location>
        <begin position="917"/>
        <end position="990"/>
    </location>
</feature>
<keyword evidence="13" id="KW-0539">Nucleus</keyword>
<dbReference type="InterPro" id="IPR006553">
    <property type="entry name" value="Leu-rich_rpt_Cys-con_subtyp"/>
</dbReference>
<feature type="repeat" description="ANK" evidence="14">
    <location>
        <begin position="547"/>
        <end position="579"/>
    </location>
</feature>
<dbReference type="Gene3D" id="1.25.40.20">
    <property type="entry name" value="Ankyrin repeat-containing domain"/>
    <property type="match status" value="1"/>
</dbReference>
<feature type="compositionally biased region" description="Polar residues" evidence="16">
    <location>
        <begin position="977"/>
        <end position="987"/>
    </location>
</feature>
<feature type="compositionally biased region" description="Basic and acidic residues" evidence="16">
    <location>
        <begin position="928"/>
        <end position="941"/>
    </location>
</feature>
<evidence type="ECO:0000256" key="1">
    <source>
        <dbReference type="ARBA" id="ARBA00004123"/>
    </source>
</evidence>
<feature type="region of interest" description="Disordered" evidence="16">
    <location>
        <begin position="1091"/>
        <end position="1124"/>
    </location>
</feature>
<dbReference type="Pfam" id="PF12796">
    <property type="entry name" value="Ank_2"/>
    <property type="match status" value="1"/>
</dbReference>
<sequence length="1587" mass="176768">MDADDAKSLQCFLRDKKKAEARNKLKEVAEFCNCIGEIYSKYGQYEEAIQEHTQELQLGEALGDKIGEAVACRKIGECHCFLGQYELALSLQKRHLVLARSCGNSLEEQRAWATIGKTYFCQSDSRNLVTSALASKKAEKAFTKALEVCEKVKSSVKVEEYMAMKGRLYLNIGLVYDTRGEIKLCADVMKRAVAIAEKFKLLDEQFMCHSSLASMYFKCGQPTQAMRSVDLALKMAEKLRNKVGEKEMYIQKMQIFVSLGDYLAAKHCLKKAYKLKVMSDTADKKLVKMFQCVNKMQDAAVDLETNTDTLRIAELKEILADGLAELGNFSEAVQYYLATLESKDLLTREKLADIYVSLAQTHADLRNYEDAIFYYRQELEERKDNQEQLCRTLLNIAELEELRGSKYSVMCKIYMSAFESARKAKHVKLQIQTLKSLLVLQKACKQSEHLKETEKKLESVVKKHGMSNEKICSSGDEEDGSSDKGNTSEEDDDNVATTLGKSSSKSANDGNLSLSDLTLSVNCISVFPLFLITYRLAFFFFLQRNEKGETPLHRACIDGNLKKAKALIAQGHPVNPRDFCGWLPLHEACNHGHIEVVKCLLDAGAWINDRGGERCGGVTPLIDAANCGNLAIVRLLVSRGASLHAKDDDGNTAVDCLHAWYQRAGDTMGASDVLDYTTTEKLLQVKGQGEHFSKTCYFTVSGLFDANLPFQSHRKVISTKFFVSQCWRCHSYKQHLFQRTTQSSTPEVCLLFIYSMWKISKTGSFLDRKDRSKTNAEDLSSSDEMSDCDYIPHPLPKLPSKSQNGALEYRSAIESIGSSVQKRLGAEQTQDKEKETEQFSSRDSLPALLNEMEDVGDDWLINDVDIIKPKKKNVQVSSLFTTSTSRASSRKRSIEDETALSKRSKLTVQRSKLARLENLPSISSSQDAEGREPSRYRENISRKKKNVQSHPELFDDQSSSDACPVTSSTERHEVVPQSVTQQRNQNPPVDCWDSDDELLSYMDYVDDSFGDNTSGLNISQINTPLCENQTPRSSEHFRDNSSLVLTKKSKISKPHLTLDTLLSEKRNNQRPQESDHVGLGNSCVNFSDSLQQHQEKQQYQHHTSQTLLQQQPQPSQSIAPSTLPKQGPVLRVKVKIGEQTLLIPIQASDQQRTILWLCQQVGQRYFNMFLVRPLVTLNTSDGSVLSPTDSIASVLAENEVLTALVRSWERPKLEERYLQACTLCLLDEPNQHVLPLLPDCDTSGTLKLCDLGLSSVTLQPVFQALEGHRTLTELHLTGNRLGDSGVTPLMELLAGLPILKASFLHSSGLSVEGVRTMAAVLKQKSGTEHGDLCLGALTSLSLGHNSLEDCASPALAALVDHLPRLAHLDLPACGFTEALFTPALCIALQGRRLESLSISENQIKSEGISLLLNSLHADCLHSLDLSHTRPATSKDLLPMVEAFAGQECQLKELSLAGCHLTDNDVTAINRLVVHMRNLTTLSISQNKNVNNRSFQKLLALSTGGVCKLESLTARGCSLTSPLSSELLESLKGKMSSDNPLVKLVFSCRGLKQEETNKVKEIWTQKWKERAQCKIIGVAISLTVAEIR</sequence>
<dbReference type="InterPro" id="IPR002110">
    <property type="entry name" value="Ankyrin_rpt"/>
</dbReference>
<feature type="repeat" description="TPR" evidence="15">
    <location>
        <begin position="352"/>
        <end position="385"/>
    </location>
</feature>
<dbReference type="PROSITE" id="PS50297">
    <property type="entry name" value="ANK_REP_REGION"/>
    <property type="match status" value="3"/>
</dbReference>
<reference evidence="17 18" key="1">
    <citation type="submission" date="2019-01" db="EMBL/GenBank/DDBJ databases">
        <title>A draft genome assembly of the solar-powered sea slug Elysia chlorotica.</title>
        <authorList>
            <person name="Cai H."/>
            <person name="Li Q."/>
            <person name="Fang X."/>
            <person name="Li J."/>
            <person name="Curtis N.E."/>
            <person name="Altenburger A."/>
            <person name="Shibata T."/>
            <person name="Feng M."/>
            <person name="Maeda T."/>
            <person name="Schwartz J.A."/>
            <person name="Shigenobu S."/>
            <person name="Lundholm N."/>
            <person name="Nishiyama T."/>
            <person name="Yang H."/>
            <person name="Hasebe M."/>
            <person name="Li S."/>
            <person name="Pierce S.K."/>
            <person name="Wang J."/>
        </authorList>
    </citation>
    <scope>NUCLEOTIDE SEQUENCE [LARGE SCALE GENOMIC DNA]</scope>
    <source>
        <strain evidence="17">EC2010</strain>
        <tissue evidence="17">Whole organism of an adult</tissue>
    </source>
</reference>
<accession>A0A3S0ZI48</accession>
<dbReference type="Pfam" id="PF13516">
    <property type="entry name" value="LRR_6"/>
    <property type="match status" value="2"/>
</dbReference>
<feature type="compositionally biased region" description="Low complexity" evidence="16">
    <location>
        <begin position="1100"/>
        <end position="1116"/>
    </location>
</feature>
<keyword evidence="12" id="KW-0234">DNA repair</keyword>
<dbReference type="InterPro" id="IPR011990">
    <property type="entry name" value="TPR-like_helical_dom_sf"/>
</dbReference>
<evidence type="ECO:0000313" key="18">
    <source>
        <dbReference type="Proteomes" id="UP000271974"/>
    </source>
</evidence>
<feature type="region of interest" description="Disordered" evidence="16">
    <location>
        <begin position="825"/>
        <end position="845"/>
    </location>
</feature>
<dbReference type="SMART" id="SM00028">
    <property type="entry name" value="TPR"/>
    <property type="match status" value="6"/>
</dbReference>
<feature type="region of interest" description="Disordered" evidence="16">
    <location>
        <begin position="879"/>
        <end position="905"/>
    </location>
</feature>
<dbReference type="PANTHER" id="PTHR46358">
    <property type="entry name" value="TONSOKU-LIKE PROTEIN"/>
    <property type="match status" value="1"/>
</dbReference>
<dbReference type="OrthoDB" id="5806726at2759"/>
<dbReference type="InterPro" id="IPR032675">
    <property type="entry name" value="LRR_dom_sf"/>
</dbReference>
<evidence type="ECO:0000256" key="4">
    <source>
        <dbReference type="ARBA" id="ARBA00017829"/>
    </source>
</evidence>
<comment type="caution">
    <text evidence="17">The sequence shown here is derived from an EMBL/GenBank/DDBJ whole genome shotgun (WGS) entry which is preliminary data.</text>
</comment>
<feature type="compositionally biased region" description="Polar residues" evidence="16">
    <location>
        <begin position="956"/>
        <end position="968"/>
    </location>
</feature>
<dbReference type="STRING" id="188477.A0A3S0ZI48"/>
<feature type="repeat" description="ANK" evidence="14">
    <location>
        <begin position="580"/>
        <end position="612"/>
    </location>
</feature>
<proteinExistence type="inferred from homology"/>
<evidence type="ECO:0000256" key="11">
    <source>
        <dbReference type="ARBA" id="ARBA00023043"/>
    </source>
</evidence>
<dbReference type="PANTHER" id="PTHR46358:SF1">
    <property type="entry name" value="TONSOKU-LIKE PROTEIN"/>
    <property type="match status" value="1"/>
</dbReference>
<dbReference type="GO" id="GO:0006325">
    <property type="term" value="P:chromatin organization"/>
    <property type="evidence" value="ECO:0007669"/>
    <property type="project" value="UniProtKB-KW"/>
</dbReference>
<dbReference type="SUPFAM" id="SSF48452">
    <property type="entry name" value="TPR-like"/>
    <property type="match status" value="3"/>
</dbReference>
<dbReference type="PROSITE" id="PS50005">
    <property type="entry name" value="TPR"/>
    <property type="match status" value="1"/>
</dbReference>
<evidence type="ECO:0000313" key="17">
    <source>
        <dbReference type="EMBL" id="RUS78280.1"/>
    </source>
</evidence>
<dbReference type="Pfam" id="PF13181">
    <property type="entry name" value="TPR_8"/>
    <property type="match status" value="1"/>
</dbReference>
<dbReference type="SMART" id="SM00248">
    <property type="entry name" value="ANK"/>
    <property type="match status" value="3"/>
</dbReference>
<comment type="similarity">
    <text evidence="3">Belongs to the Tonsoku family.</text>
</comment>
<dbReference type="SMART" id="SM00368">
    <property type="entry name" value="LRR_RI"/>
    <property type="match status" value="4"/>
</dbReference>
<dbReference type="InterPro" id="IPR052311">
    <property type="entry name" value="MMS22L-TONSL_complex_comp"/>
</dbReference>
<evidence type="ECO:0000256" key="7">
    <source>
        <dbReference type="ARBA" id="ARBA00022737"/>
    </source>
</evidence>
<dbReference type="Proteomes" id="UP000271974">
    <property type="component" value="Unassembled WGS sequence"/>
</dbReference>
<evidence type="ECO:0000256" key="5">
    <source>
        <dbReference type="ARBA" id="ARBA00022454"/>
    </source>
</evidence>
<keyword evidence="5" id="KW-0158">Chromosome</keyword>
<name>A0A3S0ZI48_ELYCH</name>
<evidence type="ECO:0000256" key="14">
    <source>
        <dbReference type="PROSITE-ProRule" id="PRU00023"/>
    </source>
</evidence>
<dbReference type="PROSITE" id="PS50088">
    <property type="entry name" value="ANK_REPEAT"/>
    <property type="match status" value="3"/>
</dbReference>
<keyword evidence="9 15" id="KW-0802">TPR repeat</keyword>
<dbReference type="GO" id="GO:0000724">
    <property type="term" value="P:double-strand break repair via homologous recombination"/>
    <property type="evidence" value="ECO:0007669"/>
    <property type="project" value="TreeGrafter"/>
</dbReference>